<protein>
    <recommendedName>
        <fullName evidence="4">Secreted protein</fullName>
    </recommendedName>
</protein>
<dbReference type="EMBL" id="JAYMYR010000005">
    <property type="protein sequence ID" value="KAK7364528.1"/>
    <property type="molecule type" value="Genomic_DNA"/>
</dbReference>
<keyword evidence="3" id="KW-1185">Reference proteome</keyword>
<name>A0AAN9N5V2_PHACN</name>
<evidence type="ECO:0008006" key="4">
    <source>
        <dbReference type="Google" id="ProtNLM"/>
    </source>
</evidence>
<reference evidence="2 3" key="1">
    <citation type="submission" date="2024-01" db="EMBL/GenBank/DDBJ databases">
        <title>The genomes of 5 underutilized Papilionoideae crops provide insights into root nodulation and disease resistanc.</title>
        <authorList>
            <person name="Jiang F."/>
        </authorList>
    </citation>
    <scope>NUCLEOTIDE SEQUENCE [LARGE SCALE GENOMIC DNA]</scope>
    <source>
        <strain evidence="2">JINMINGXINNONG_FW02</strain>
        <tissue evidence="2">Leaves</tissue>
    </source>
</reference>
<comment type="caution">
    <text evidence="2">The sequence shown here is derived from an EMBL/GenBank/DDBJ whole genome shotgun (WGS) entry which is preliminary data.</text>
</comment>
<feature type="signal peptide" evidence="1">
    <location>
        <begin position="1"/>
        <end position="18"/>
    </location>
</feature>
<dbReference type="Proteomes" id="UP001374584">
    <property type="component" value="Unassembled WGS sequence"/>
</dbReference>
<accession>A0AAN9N5V2</accession>
<dbReference type="AlphaFoldDB" id="A0AAN9N5V2"/>
<proteinExistence type="predicted"/>
<feature type="chain" id="PRO_5042998896" description="Secreted protein" evidence="1">
    <location>
        <begin position="19"/>
        <end position="195"/>
    </location>
</feature>
<evidence type="ECO:0000256" key="1">
    <source>
        <dbReference type="SAM" id="SignalP"/>
    </source>
</evidence>
<sequence length="195" mass="22051">MILLSSLLVVVVVVGIEGGVDRVSIGGRVEEQVERGIKVLRRLWQLTQWLSLSLRIIVHQDFQKDVGADDAVKELRRIVMPLRNEADNNHAIRGTKERCLRLRQRAIKRSEWKRTEGTKSPLVVVKVVDSPPLEPLPCLLIVDKERGIEISRKRLELMTRSRSYTESSCRCAMKPTTTRPSEARRSGACACASEV</sequence>
<organism evidence="2 3">
    <name type="scientific">Phaseolus coccineus</name>
    <name type="common">Scarlet runner bean</name>
    <name type="synonym">Phaseolus multiflorus</name>
    <dbReference type="NCBI Taxonomy" id="3886"/>
    <lineage>
        <taxon>Eukaryota</taxon>
        <taxon>Viridiplantae</taxon>
        <taxon>Streptophyta</taxon>
        <taxon>Embryophyta</taxon>
        <taxon>Tracheophyta</taxon>
        <taxon>Spermatophyta</taxon>
        <taxon>Magnoliopsida</taxon>
        <taxon>eudicotyledons</taxon>
        <taxon>Gunneridae</taxon>
        <taxon>Pentapetalae</taxon>
        <taxon>rosids</taxon>
        <taxon>fabids</taxon>
        <taxon>Fabales</taxon>
        <taxon>Fabaceae</taxon>
        <taxon>Papilionoideae</taxon>
        <taxon>50 kb inversion clade</taxon>
        <taxon>NPAAA clade</taxon>
        <taxon>indigoferoid/millettioid clade</taxon>
        <taxon>Phaseoleae</taxon>
        <taxon>Phaseolus</taxon>
    </lineage>
</organism>
<evidence type="ECO:0000313" key="2">
    <source>
        <dbReference type="EMBL" id="KAK7364528.1"/>
    </source>
</evidence>
<evidence type="ECO:0000313" key="3">
    <source>
        <dbReference type="Proteomes" id="UP001374584"/>
    </source>
</evidence>
<gene>
    <name evidence="2" type="ORF">VNO80_13265</name>
</gene>
<keyword evidence="1" id="KW-0732">Signal</keyword>